<reference evidence="11 12" key="1">
    <citation type="submission" date="2024-07" db="EMBL/GenBank/DDBJ databases">
        <title>Molecular mechanisms and environmental adaptations of flagellar loss and biofilm growth of Rhodanobacter under environmental stress.</title>
        <authorList>
            <person name="Chen M."/>
        </authorList>
    </citation>
    <scope>NUCLEOTIDE SEQUENCE [LARGE SCALE GENOMIC DNA]</scope>
    <source>
        <strain evidence="11 12">RS22</strain>
    </source>
</reference>
<dbReference type="Gene3D" id="2.40.30.170">
    <property type="match status" value="1"/>
</dbReference>
<accession>A0ABV4AQB5</accession>
<feature type="coiled-coil region" evidence="6">
    <location>
        <begin position="108"/>
        <end position="135"/>
    </location>
</feature>
<feature type="domain" description="Multidrug resistance protein MdtA-like beta-barrel" evidence="9">
    <location>
        <begin position="214"/>
        <end position="296"/>
    </location>
</feature>
<dbReference type="Pfam" id="PF25876">
    <property type="entry name" value="HH_MFP_RND"/>
    <property type="match status" value="1"/>
</dbReference>
<dbReference type="Pfam" id="PF25917">
    <property type="entry name" value="BSH_RND"/>
    <property type="match status" value="1"/>
</dbReference>
<feature type="domain" description="Multidrug resistance protein MdtA-like alpha-helical hairpin" evidence="7">
    <location>
        <begin position="108"/>
        <end position="177"/>
    </location>
</feature>
<dbReference type="Gene3D" id="2.40.50.100">
    <property type="match status" value="1"/>
</dbReference>
<dbReference type="Gene3D" id="1.10.287.470">
    <property type="entry name" value="Helix hairpin bin"/>
    <property type="match status" value="1"/>
</dbReference>
<dbReference type="InterPro" id="IPR058626">
    <property type="entry name" value="MdtA-like_b-barrel"/>
</dbReference>
<organism evidence="11 12">
    <name type="scientific">Rhodanobacter humi</name>
    <dbReference type="NCBI Taxonomy" id="1888173"/>
    <lineage>
        <taxon>Bacteria</taxon>
        <taxon>Pseudomonadati</taxon>
        <taxon>Pseudomonadota</taxon>
        <taxon>Gammaproteobacteria</taxon>
        <taxon>Lysobacterales</taxon>
        <taxon>Rhodanobacteraceae</taxon>
        <taxon>Rhodanobacter</taxon>
    </lineage>
</organism>
<dbReference type="InterPro" id="IPR058637">
    <property type="entry name" value="YknX-like_C"/>
</dbReference>
<evidence type="ECO:0000256" key="2">
    <source>
        <dbReference type="ARBA" id="ARBA00009477"/>
    </source>
</evidence>
<dbReference type="Proteomes" id="UP001562159">
    <property type="component" value="Unassembled WGS sequence"/>
</dbReference>
<dbReference type="NCBIfam" id="TIGR01730">
    <property type="entry name" value="RND_mfp"/>
    <property type="match status" value="1"/>
</dbReference>
<dbReference type="SUPFAM" id="SSF111369">
    <property type="entry name" value="HlyD-like secretion proteins"/>
    <property type="match status" value="1"/>
</dbReference>
<keyword evidence="6" id="KW-0175">Coiled coil</keyword>
<sequence length="390" mass="41523">MSKRSIRSGLLGTMALACVLGIYWHYAGTGAHTRVPADKTVPIRVSTVERRRMAVVEHTVGTIVAAATVQVTARVEGTLESAAFKEGSFVQRGDLLFQIDPRPFQAAVDQASATLQRDQALLENARRDLGRYQDLYRRHTISAQLHDTSSTNVAVLAATVAADKATLELARINLGYTRIRSPIDGKTGPLLVQPGNMVAATSGTPLVTIAQIQPVKLSFNLPQSDLPRIHARLESHPILAEIDLPGAHGAALSAPVDFTSNAVSSQSGTVELRANFGNADFSLLPGELVNVRVTLDDIPDALVVPHDAINEGPDGPYVYQVQDGRAVQRDIKVLFDDSRNVAVSGDLRPGEQVIVEGQLRVTPGARVHIFAADDGARPSAPGGAGTGQPQ</sequence>
<dbReference type="Pfam" id="PF25944">
    <property type="entry name" value="Beta-barrel_RND"/>
    <property type="match status" value="1"/>
</dbReference>
<evidence type="ECO:0000256" key="1">
    <source>
        <dbReference type="ARBA" id="ARBA00004236"/>
    </source>
</evidence>
<name>A0ABV4AQB5_9GAMM</name>
<keyword evidence="12" id="KW-1185">Reference proteome</keyword>
<dbReference type="InterPro" id="IPR058624">
    <property type="entry name" value="MdtA-like_HH"/>
</dbReference>
<protein>
    <submittedName>
        <fullName evidence="11">Efflux RND transporter periplasmic adaptor subunit</fullName>
    </submittedName>
</protein>
<feature type="domain" description="YknX-like C-terminal permuted SH3-like" evidence="10">
    <location>
        <begin position="301"/>
        <end position="368"/>
    </location>
</feature>
<evidence type="ECO:0000256" key="4">
    <source>
        <dbReference type="ARBA" id="ARBA00022519"/>
    </source>
</evidence>
<keyword evidence="4" id="KW-0997">Cell inner membrane</keyword>
<dbReference type="InterPro" id="IPR006143">
    <property type="entry name" value="RND_pump_MFP"/>
</dbReference>
<feature type="domain" description="Multidrug resistance protein MdtA-like barrel-sandwich hybrid" evidence="8">
    <location>
        <begin position="68"/>
        <end position="209"/>
    </location>
</feature>
<gene>
    <name evidence="11" type="ORF">AB7878_08655</name>
</gene>
<dbReference type="Gene3D" id="2.40.420.20">
    <property type="match status" value="1"/>
</dbReference>
<evidence type="ECO:0000259" key="8">
    <source>
        <dbReference type="Pfam" id="PF25917"/>
    </source>
</evidence>
<comment type="subcellular location">
    <subcellularLocation>
        <location evidence="1">Cell membrane</location>
    </subcellularLocation>
</comment>
<evidence type="ECO:0000256" key="6">
    <source>
        <dbReference type="SAM" id="Coils"/>
    </source>
</evidence>
<evidence type="ECO:0000259" key="10">
    <source>
        <dbReference type="Pfam" id="PF25989"/>
    </source>
</evidence>
<evidence type="ECO:0000256" key="5">
    <source>
        <dbReference type="ARBA" id="ARBA00023136"/>
    </source>
</evidence>
<evidence type="ECO:0000259" key="9">
    <source>
        <dbReference type="Pfam" id="PF25944"/>
    </source>
</evidence>
<proteinExistence type="inferred from homology"/>
<keyword evidence="5" id="KW-0472">Membrane</keyword>
<comment type="similarity">
    <text evidence="2">Belongs to the membrane fusion protein (MFP) (TC 8.A.1) family.</text>
</comment>
<evidence type="ECO:0000313" key="11">
    <source>
        <dbReference type="EMBL" id="MEY2182487.1"/>
    </source>
</evidence>
<dbReference type="Pfam" id="PF25989">
    <property type="entry name" value="YknX_C"/>
    <property type="match status" value="1"/>
</dbReference>
<evidence type="ECO:0000313" key="12">
    <source>
        <dbReference type="Proteomes" id="UP001562159"/>
    </source>
</evidence>
<evidence type="ECO:0000256" key="3">
    <source>
        <dbReference type="ARBA" id="ARBA00022475"/>
    </source>
</evidence>
<comment type="caution">
    <text evidence="11">The sequence shown here is derived from an EMBL/GenBank/DDBJ whole genome shotgun (WGS) entry which is preliminary data.</text>
</comment>
<evidence type="ECO:0000259" key="7">
    <source>
        <dbReference type="Pfam" id="PF25876"/>
    </source>
</evidence>
<keyword evidence="3" id="KW-1003">Cell membrane</keyword>
<dbReference type="PANTHER" id="PTHR30469">
    <property type="entry name" value="MULTIDRUG RESISTANCE PROTEIN MDTA"/>
    <property type="match status" value="1"/>
</dbReference>
<dbReference type="InterPro" id="IPR058625">
    <property type="entry name" value="MdtA-like_BSH"/>
</dbReference>
<dbReference type="PROSITE" id="PS51257">
    <property type="entry name" value="PROKAR_LIPOPROTEIN"/>
    <property type="match status" value="1"/>
</dbReference>
<dbReference type="EMBL" id="JBGBPY010000001">
    <property type="protein sequence ID" value="MEY2182487.1"/>
    <property type="molecule type" value="Genomic_DNA"/>
</dbReference>
<dbReference type="PANTHER" id="PTHR30469:SF36">
    <property type="entry name" value="BLL3903 PROTEIN"/>
    <property type="match status" value="1"/>
</dbReference>